<keyword evidence="5" id="KW-0540">Nuclease</keyword>
<evidence type="ECO:0000256" key="7">
    <source>
        <dbReference type="ARBA" id="ARBA00022801"/>
    </source>
</evidence>
<evidence type="ECO:0000256" key="1">
    <source>
        <dbReference type="ARBA" id="ARBA00010879"/>
    </source>
</evidence>
<dbReference type="FunFam" id="3.30.420.10:FF:000063">
    <property type="entry name" value="Retrovirus-related Pol polyprotein from transposon 297-like Protein"/>
    <property type="match status" value="1"/>
</dbReference>
<dbReference type="AlphaFoldDB" id="A0A674A4J9"/>
<dbReference type="GO" id="GO:0003964">
    <property type="term" value="F:RNA-directed DNA polymerase activity"/>
    <property type="evidence" value="ECO:0007669"/>
    <property type="project" value="UniProtKB-KW"/>
</dbReference>
<keyword evidence="4" id="KW-0548">Nucleotidyltransferase</keyword>
<keyword evidence="7" id="KW-0378">Hydrolase</keyword>
<dbReference type="PANTHER" id="PTHR37984:SF8">
    <property type="entry name" value="CCHC-TYPE DOMAIN-CONTAINING PROTEIN"/>
    <property type="match status" value="1"/>
</dbReference>
<name>A0A674A4J9_SALTR</name>
<dbReference type="Gene3D" id="1.10.340.70">
    <property type="match status" value="1"/>
</dbReference>
<evidence type="ECO:0000256" key="5">
    <source>
        <dbReference type="ARBA" id="ARBA00022722"/>
    </source>
</evidence>
<dbReference type="Gene3D" id="3.10.10.10">
    <property type="entry name" value="HIV Type 1 Reverse Transcriptase, subunit A, domain 1"/>
    <property type="match status" value="1"/>
</dbReference>
<dbReference type="Ensembl" id="ENSSTUT00000056461.1">
    <property type="protein sequence ID" value="ENSSTUP00000053985.1"/>
    <property type="gene ID" value="ENSSTUG00000022892.1"/>
</dbReference>
<dbReference type="GO" id="GO:0015074">
    <property type="term" value="P:DNA integration"/>
    <property type="evidence" value="ECO:0007669"/>
    <property type="project" value="InterPro"/>
</dbReference>
<evidence type="ECO:0000259" key="10">
    <source>
        <dbReference type="PROSITE" id="PS50994"/>
    </source>
</evidence>
<dbReference type="PROSITE" id="PS50994">
    <property type="entry name" value="INTEGRASE"/>
    <property type="match status" value="1"/>
</dbReference>
<evidence type="ECO:0000256" key="2">
    <source>
        <dbReference type="ARBA" id="ARBA00012180"/>
    </source>
</evidence>
<dbReference type="Pfam" id="PF17917">
    <property type="entry name" value="RT_RNaseH"/>
    <property type="match status" value="1"/>
</dbReference>
<dbReference type="Gene3D" id="3.10.20.370">
    <property type="match status" value="1"/>
</dbReference>
<protein>
    <recommendedName>
        <fullName evidence="9">Gypsy retrotransposon integrase-like protein 1</fullName>
        <ecNumber evidence="2">3.1.26.4</ecNumber>
    </recommendedName>
</protein>
<dbReference type="GO" id="GO:0004523">
    <property type="term" value="F:RNA-DNA hybrid ribonuclease activity"/>
    <property type="evidence" value="ECO:0007669"/>
    <property type="project" value="UniProtKB-EC"/>
</dbReference>
<dbReference type="Pfam" id="PF00078">
    <property type="entry name" value="RVT_1"/>
    <property type="match status" value="1"/>
</dbReference>
<dbReference type="InterPro" id="IPR043502">
    <property type="entry name" value="DNA/RNA_pol_sf"/>
</dbReference>
<dbReference type="SUPFAM" id="SSF56672">
    <property type="entry name" value="DNA/RNA polymerases"/>
    <property type="match status" value="1"/>
</dbReference>
<dbReference type="PANTHER" id="PTHR37984">
    <property type="entry name" value="PROTEIN CBG26694"/>
    <property type="match status" value="1"/>
</dbReference>
<dbReference type="CDD" id="cd01647">
    <property type="entry name" value="RT_LTR"/>
    <property type="match status" value="1"/>
</dbReference>
<evidence type="ECO:0000256" key="4">
    <source>
        <dbReference type="ARBA" id="ARBA00022695"/>
    </source>
</evidence>
<reference evidence="11" key="2">
    <citation type="submission" date="2025-09" db="UniProtKB">
        <authorList>
            <consortium name="Ensembl"/>
        </authorList>
    </citation>
    <scope>IDENTIFICATION</scope>
</reference>
<keyword evidence="6" id="KW-0255">Endonuclease</keyword>
<evidence type="ECO:0000313" key="12">
    <source>
        <dbReference type="Proteomes" id="UP000472277"/>
    </source>
</evidence>
<feature type="domain" description="Integrase catalytic" evidence="10">
    <location>
        <begin position="1046"/>
        <end position="1162"/>
    </location>
</feature>
<comment type="similarity">
    <text evidence="1">Belongs to the beta type-B retroviral polymerase family. HERV class-II K(HML-2) pol subfamily.</text>
</comment>
<dbReference type="InParanoid" id="A0A674A4J9"/>
<evidence type="ECO:0000256" key="9">
    <source>
        <dbReference type="ARBA" id="ARBA00039658"/>
    </source>
</evidence>
<evidence type="ECO:0000313" key="11">
    <source>
        <dbReference type="Ensembl" id="ENSSTUP00000053985.1"/>
    </source>
</evidence>
<dbReference type="Gene3D" id="3.30.420.10">
    <property type="entry name" value="Ribonuclease H-like superfamily/Ribonuclease H"/>
    <property type="match status" value="1"/>
</dbReference>
<dbReference type="InterPro" id="IPR041588">
    <property type="entry name" value="Integrase_H2C2"/>
</dbReference>
<keyword evidence="12" id="KW-1185">Reference proteome</keyword>
<evidence type="ECO:0000256" key="6">
    <source>
        <dbReference type="ARBA" id="ARBA00022759"/>
    </source>
</evidence>
<sequence>MTEGKEISYSIAMAANIPPPNPMVLTGNWNTNWDNFRDEFEDYALATGLHEKPNEVQAATLRSLMGSECRHIYRHNLTLTARQQCDAKAILDALENYFKPARNVIYERFVFGSCKQEEGESVHNFVTRLREKSATCEYGGLKDELIRDKIVLGIANEDTRRRLLRERDLTLVTAIEMCRTAEVTDMRMRAMEIETPRSNVDTVHAVARQTFRQNQSRQSNSPRTVNTESPVACKYCGNTHTRGKEHCPAYGKPCRACGTNNHFAKVCLKSKRRVSEGKIHCLDDITPCSELNSESDIYMHESIGAVHSRGKKWFVTLRLHNKQQQCQLDSGATCNVMSYKDKINLAPDTHLLPSDTRLKLYSGELMSSMGTFKTECVIRGRKHKLEFEIVKTSQHPLLSGSTCERLGLMQFTVPNDLHIVDHVQHGPLSKEQLLSRYDDVFNMPVESVPGEVHFEVDESITPVQCAPRNVPIAMKVAVKAQLDKYEADGHMTSVTEPTDWISNMVIVKKPEKLRVCIDPKHLNQALKRSHYIMPTLEDVLYKLPKARIFTLVDARDAFLQCKLDEESSFMTTFWTPWGRKRWLKLPFGVSVAPEIYQRKQHELLAGLKGIEPIADDVLIVGCGDTDDEAERDHDVKLLALMERCRSVKLRLGLKKLQFKVKDVHFHGHILSAKGLKPDPDKVRAILDMPNPSDAKGVQRLIGFANYLAKFMPHLSAVCEPLRRLLDKDTPWHWLPKHKAAVQEMKSLASSMPVLRYYDVTKPVTIQSDSSQRGLGCCLMQEGQPVAFASRALTPTEQNYAQIEKECLSIVFSCQRFHHYLYGRELVTAETDHKPLIAIFSKPLLNAPKRLQSMLLTLQNYSLKVIYKPGPEMYISDTLSRATAQCTGRGTAYQRQAICSLQQEQQDVQQINQADYLNVTDHRLAQIRQHTDKDEHLQSLKSMALAGWPYLKEETPFTVREYWTFRDEISVQNGVLFRGQKVIIPKSLRPEMLTRIHSSHVGGDACYRQARETLYWPNMQAEIKDFVSNCTTCNEYAHEQQKETMMSHELPTRAWQIVSMDLFSHRQKDYLLIVDHYSDFWEIELLPDLSAETVIKRCKAQFARQGQPDKVITDNGPQFTAQFKRFASEWEFDRVTSSPRHPKANCKAESAVKIAKNLLSRAT</sequence>
<dbReference type="FunFam" id="1.10.340.70:FF:000003">
    <property type="entry name" value="Protein CBG25708"/>
    <property type="match status" value="1"/>
</dbReference>
<dbReference type="InterPro" id="IPR043128">
    <property type="entry name" value="Rev_trsase/Diguanyl_cyclase"/>
</dbReference>
<proteinExistence type="inferred from homology"/>
<dbReference type="Gene3D" id="3.30.70.270">
    <property type="match status" value="2"/>
</dbReference>
<dbReference type="GeneTree" id="ENSGT00940000169923"/>
<dbReference type="InterPro" id="IPR001584">
    <property type="entry name" value="Integrase_cat-core"/>
</dbReference>
<reference evidence="11" key="1">
    <citation type="submission" date="2025-08" db="UniProtKB">
        <authorList>
            <consortium name="Ensembl"/>
        </authorList>
    </citation>
    <scope>IDENTIFICATION</scope>
</reference>
<dbReference type="FunFam" id="3.30.70.270:FF:000026">
    <property type="entry name" value="Transposon Ty3-G Gag-Pol polyprotein"/>
    <property type="match status" value="1"/>
</dbReference>
<dbReference type="FunFam" id="3.10.20.370:FF:000001">
    <property type="entry name" value="Retrovirus-related Pol polyprotein from transposon 17.6-like protein"/>
    <property type="match status" value="1"/>
</dbReference>
<dbReference type="InterPro" id="IPR041373">
    <property type="entry name" value="RT_RNaseH"/>
</dbReference>
<dbReference type="InterPro" id="IPR012337">
    <property type="entry name" value="RNaseH-like_sf"/>
</dbReference>
<dbReference type="CDD" id="cd09274">
    <property type="entry name" value="RNase_HI_RT_Ty3"/>
    <property type="match status" value="1"/>
</dbReference>
<dbReference type="EC" id="3.1.26.4" evidence="2"/>
<evidence type="ECO:0000256" key="3">
    <source>
        <dbReference type="ARBA" id="ARBA00022679"/>
    </source>
</evidence>
<dbReference type="GO" id="GO:0003676">
    <property type="term" value="F:nucleic acid binding"/>
    <property type="evidence" value="ECO:0007669"/>
    <property type="project" value="InterPro"/>
</dbReference>
<dbReference type="InterPro" id="IPR050951">
    <property type="entry name" value="Retrovirus_Pol_polyprotein"/>
</dbReference>
<evidence type="ECO:0000256" key="8">
    <source>
        <dbReference type="ARBA" id="ARBA00022918"/>
    </source>
</evidence>
<dbReference type="Pfam" id="PF00665">
    <property type="entry name" value="rve"/>
    <property type="match status" value="1"/>
</dbReference>
<dbReference type="CDD" id="cd05481">
    <property type="entry name" value="retropepsin_like_LTR_1"/>
    <property type="match status" value="1"/>
</dbReference>
<dbReference type="Pfam" id="PF17921">
    <property type="entry name" value="Integrase_H2C2"/>
    <property type="match status" value="1"/>
</dbReference>
<dbReference type="SUPFAM" id="SSF53098">
    <property type="entry name" value="Ribonuclease H-like"/>
    <property type="match status" value="1"/>
</dbReference>
<organism evidence="11 12">
    <name type="scientific">Salmo trutta</name>
    <name type="common">Brown trout</name>
    <dbReference type="NCBI Taxonomy" id="8032"/>
    <lineage>
        <taxon>Eukaryota</taxon>
        <taxon>Metazoa</taxon>
        <taxon>Chordata</taxon>
        <taxon>Craniata</taxon>
        <taxon>Vertebrata</taxon>
        <taxon>Euteleostomi</taxon>
        <taxon>Actinopterygii</taxon>
        <taxon>Neopterygii</taxon>
        <taxon>Teleostei</taxon>
        <taxon>Protacanthopterygii</taxon>
        <taxon>Salmoniformes</taxon>
        <taxon>Salmonidae</taxon>
        <taxon>Salmoninae</taxon>
        <taxon>Salmo</taxon>
    </lineage>
</organism>
<dbReference type="InterPro" id="IPR036397">
    <property type="entry name" value="RNaseH_sf"/>
</dbReference>
<dbReference type="OMA" id="KSATCEY"/>
<dbReference type="InterPro" id="IPR000477">
    <property type="entry name" value="RT_dom"/>
</dbReference>
<keyword evidence="3" id="KW-0808">Transferase</keyword>
<dbReference type="Proteomes" id="UP000472277">
    <property type="component" value="Chromosome 2"/>
</dbReference>
<accession>A0A674A4J9</accession>
<keyword evidence="8" id="KW-0695">RNA-directed DNA polymerase</keyword>